<organism evidence="2">
    <name type="scientific">Leptosphaeria maculans (strain JN3 / isolate v23.1.3 / race Av1-4-5-6-7-8)</name>
    <name type="common">Blackleg fungus</name>
    <name type="synonym">Phoma lingam</name>
    <dbReference type="NCBI Taxonomy" id="985895"/>
    <lineage>
        <taxon>Eukaryota</taxon>
        <taxon>Fungi</taxon>
        <taxon>Dikarya</taxon>
        <taxon>Ascomycota</taxon>
        <taxon>Pezizomycotina</taxon>
        <taxon>Dothideomycetes</taxon>
        <taxon>Pleosporomycetidae</taxon>
        <taxon>Pleosporales</taxon>
        <taxon>Pleosporineae</taxon>
        <taxon>Leptosphaeriaceae</taxon>
        <taxon>Plenodomus</taxon>
        <taxon>Plenodomus lingam/Leptosphaeria maculans species complex</taxon>
    </lineage>
</organism>
<dbReference type="HOGENOM" id="CLU_2413640_0_0_1"/>
<evidence type="ECO:0000313" key="2">
    <source>
        <dbReference type="Proteomes" id="UP000002668"/>
    </source>
</evidence>
<keyword evidence="2" id="KW-1185">Reference proteome</keyword>
<dbReference type="AlphaFoldDB" id="E4ZK89"/>
<dbReference type="InParanoid" id="E4ZK89"/>
<dbReference type="EMBL" id="FP929072">
    <property type="protein sequence ID" value="CBX91684.1"/>
    <property type="molecule type" value="Genomic_DNA"/>
</dbReference>
<name>E4ZK89_LEPMJ</name>
<reference evidence="2" key="1">
    <citation type="journal article" date="2011" name="Nat. Commun.">
        <title>Effector diversification within compartments of the Leptosphaeria maculans genome affected by Repeat-Induced Point mutations.</title>
        <authorList>
            <person name="Rouxel T."/>
            <person name="Grandaubert J."/>
            <person name="Hane J.K."/>
            <person name="Hoede C."/>
            <person name="van de Wouw A.P."/>
            <person name="Couloux A."/>
            <person name="Dominguez V."/>
            <person name="Anthouard V."/>
            <person name="Bally P."/>
            <person name="Bourras S."/>
            <person name="Cozijnsen A.J."/>
            <person name="Ciuffetti L.M."/>
            <person name="Degrave A."/>
            <person name="Dilmaghani A."/>
            <person name="Duret L."/>
            <person name="Fudal I."/>
            <person name="Goodwin S.B."/>
            <person name="Gout L."/>
            <person name="Glaser N."/>
            <person name="Linglin J."/>
            <person name="Kema G.H.J."/>
            <person name="Lapalu N."/>
            <person name="Lawrence C.B."/>
            <person name="May K."/>
            <person name="Meyer M."/>
            <person name="Ollivier B."/>
            <person name="Poulain J."/>
            <person name="Schoch C.L."/>
            <person name="Simon A."/>
            <person name="Spatafora J.W."/>
            <person name="Stachowiak A."/>
            <person name="Turgeon B.G."/>
            <person name="Tyler B.M."/>
            <person name="Vincent D."/>
            <person name="Weissenbach J."/>
            <person name="Amselem J."/>
            <person name="Quesneville H."/>
            <person name="Oliver R.P."/>
            <person name="Wincker P."/>
            <person name="Balesdent M.-H."/>
            <person name="Howlett B.J."/>
        </authorList>
    </citation>
    <scope>NUCLEOTIDE SEQUENCE [LARGE SCALE GENOMIC DNA]</scope>
    <source>
        <strain evidence="2">JN3 / isolate v23.1.3 / race Av1-4-5-6-7-8</strain>
    </source>
</reference>
<dbReference type="VEuPathDB" id="FungiDB:LEMA_uP071920.1"/>
<evidence type="ECO:0000313" key="1">
    <source>
        <dbReference type="EMBL" id="CBX91684.1"/>
    </source>
</evidence>
<gene>
    <name evidence="1" type="ORF">LEMA_uP071920.1</name>
</gene>
<dbReference type="Proteomes" id="UP000002668">
    <property type="component" value="Genome"/>
</dbReference>
<dbReference type="GeneID" id="13287631"/>
<proteinExistence type="predicted"/>
<protein>
    <submittedName>
        <fullName evidence="1">Predicted protein</fullName>
    </submittedName>
</protein>
<sequence>MYRPCVGIGIHTAQYLERATRRLGAGHVCSLFALIHPASRFSSPAKIAPPRPWLQPASTTTPAWPWTGTCTCTCTCTWAGGASSSKAPTLRS</sequence>
<accession>E4ZK89</accession>